<comment type="cofactor">
    <cofactor evidence="1">
        <name>FAD</name>
        <dbReference type="ChEBI" id="CHEBI:57692"/>
    </cofactor>
</comment>
<dbReference type="GO" id="GO:0016709">
    <property type="term" value="F:oxidoreductase activity, acting on paired donors, with incorporation or reduction of molecular oxygen, NAD(P)H as one donor, and incorporation of one atom of oxygen"/>
    <property type="evidence" value="ECO:0007669"/>
    <property type="project" value="UniProtKB-ARBA"/>
</dbReference>
<evidence type="ECO:0000256" key="1">
    <source>
        <dbReference type="ARBA" id="ARBA00001974"/>
    </source>
</evidence>
<organism evidence="6 7">
    <name type="scientific">Phytoactinopolyspora halotolerans</name>
    <dbReference type="NCBI Taxonomy" id="1981512"/>
    <lineage>
        <taxon>Bacteria</taxon>
        <taxon>Bacillati</taxon>
        <taxon>Actinomycetota</taxon>
        <taxon>Actinomycetes</taxon>
        <taxon>Jiangellales</taxon>
        <taxon>Jiangellaceae</taxon>
        <taxon>Phytoactinopolyspora</taxon>
    </lineage>
</organism>
<dbReference type="Proteomes" id="UP000475214">
    <property type="component" value="Unassembled WGS sequence"/>
</dbReference>
<proteinExistence type="predicted"/>
<dbReference type="InterPro" id="IPR050641">
    <property type="entry name" value="RIFMO-like"/>
</dbReference>
<dbReference type="Gene3D" id="3.40.30.120">
    <property type="match status" value="1"/>
</dbReference>
<dbReference type="Gene3D" id="3.30.70.2450">
    <property type="match status" value="1"/>
</dbReference>
<dbReference type="PANTHER" id="PTHR43004:SF19">
    <property type="entry name" value="BINDING MONOOXYGENASE, PUTATIVE (JCVI)-RELATED"/>
    <property type="match status" value="1"/>
</dbReference>
<evidence type="ECO:0000259" key="5">
    <source>
        <dbReference type="Pfam" id="PF01494"/>
    </source>
</evidence>
<name>A0A6L9S160_9ACTN</name>
<keyword evidence="7" id="KW-1185">Reference proteome</keyword>
<dbReference type="AlphaFoldDB" id="A0A6L9S160"/>
<dbReference type="PANTHER" id="PTHR43004">
    <property type="entry name" value="TRK SYSTEM POTASSIUM UPTAKE PROTEIN"/>
    <property type="match status" value="1"/>
</dbReference>
<evidence type="ECO:0000256" key="2">
    <source>
        <dbReference type="ARBA" id="ARBA00022630"/>
    </source>
</evidence>
<protein>
    <submittedName>
        <fullName evidence="6">Monooxygenase</fullName>
    </submittedName>
</protein>
<keyword evidence="3" id="KW-0274">FAD</keyword>
<keyword evidence="6" id="KW-0560">Oxidoreductase</keyword>
<reference evidence="6 7" key="1">
    <citation type="submission" date="2020-02" db="EMBL/GenBank/DDBJ databases">
        <authorList>
            <person name="Li X.-J."/>
            <person name="Han X.-M."/>
        </authorList>
    </citation>
    <scope>NUCLEOTIDE SEQUENCE [LARGE SCALE GENOMIC DNA]</scope>
    <source>
        <strain evidence="6 7">CCTCC AB 2017055</strain>
    </source>
</reference>
<comment type="caution">
    <text evidence="6">The sequence shown here is derived from an EMBL/GenBank/DDBJ whole genome shotgun (WGS) entry which is preliminary data.</text>
</comment>
<dbReference type="SUPFAM" id="SSF51905">
    <property type="entry name" value="FAD/NAD(P)-binding domain"/>
    <property type="match status" value="1"/>
</dbReference>
<dbReference type="PRINTS" id="PR00420">
    <property type="entry name" value="RNGMNOXGNASE"/>
</dbReference>
<keyword evidence="2" id="KW-0285">Flavoprotein</keyword>
<evidence type="ECO:0000256" key="3">
    <source>
        <dbReference type="ARBA" id="ARBA00022827"/>
    </source>
</evidence>
<dbReference type="EMBL" id="JAAGOA010000001">
    <property type="protein sequence ID" value="NED98895.1"/>
    <property type="molecule type" value="Genomic_DNA"/>
</dbReference>
<dbReference type="Gene3D" id="3.50.50.60">
    <property type="entry name" value="FAD/NAD(P)-binding domain"/>
    <property type="match status" value="1"/>
</dbReference>
<dbReference type="Pfam" id="PF21274">
    <property type="entry name" value="Rng_hyd_C"/>
    <property type="match status" value="1"/>
</dbReference>
<dbReference type="GO" id="GO:0071949">
    <property type="term" value="F:FAD binding"/>
    <property type="evidence" value="ECO:0007669"/>
    <property type="project" value="InterPro"/>
</dbReference>
<evidence type="ECO:0000256" key="4">
    <source>
        <dbReference type="SAM" id="MobiDB-lite"/>
    </source>
</evidence>
<feature type="domain" description="FAD-binding" evidence="5">
    <location>
        <begin position="8"/>
        <end position="354"/>
    </location>
</feature>
<dbReference type="RefSeq" id="WP_163731733.1">
    <property type="nucleotide sequence ID" value="NZ_JAAGOA010000001.1"/>
</dbReference>
<keyword evidence="6" id="KW-0503">Monooxygenase</keyword>
<evidence type="ECO:0000313" key="6">
    <source>
        <dbReference type="EMBL" id="NED98895.1"/>
    </source>
</evidence>
<dbReference type="Pfam" id="PF01494">
    <property type="entry name" value="FAD_binding_3"/>
    <property type="match status" value="1"/>
</dbReference>
<sequence>MTASEPPVDVLVVGAGPTGLALAAQARAHGATVRIIDRNADRAHESRALAIQPRTLEVLTGSGVAGTLVQRGHRSVRLHMHAGGHDVQLPLFDLGMDDTEYPFPLFLSQAITEQVLVDHLAEHDVAVEREVRLVDYAESDDEVTGTLRRGDGEVERVRARYLAGCDGMGSIVRDLAGIEFSGDRYPQLFALADLEIEGLAPDRVHGYLTSYGPVLFFPLSEPASWRLVTLRPPAGWPGREGQPADTPVTLGDLQAVVDTAANDALRLHDPVWITDFRIYRKSAPRYRAGRVFLAGDAAHVHSPAGGQGMNIGIQDAWNLGWKLGLVVRGAADPELLDSYETERVPVGKSVVRFTDLGFRVATAANPVARTIRTVLAPRMFSMLRRVPKVRAAAFRTVAELTIDYRDSIAVQDGQPPPRGGPRAGDRLPGGTVVADGEERSLYELAGVPGFHLLLCGRPDAWPSAELEDIRQRYADLVSVHHLTGGAALPRLGRGPRGSVHYLVRPDSHVSYRAAGTDLSGLHAYLERWLPRSSSPMTGLGAPRGR</sequence>
<gene>
    <name evidence="6" type="ORF">G1H10_01775</name>
</gene>
<dbReference type="InterPro" id="IPR002938">
    <property type="entry name" value="FAD-bd"/>
</dbReference>
<accession>A0A6L9S160</accession>
<evidence type="ECO:0000313" key="7">
    <source>
        <dbReference type="Proteomes" id="UP000475214"/>
    </source>
</evidence>
<dbReference type="InterPro" id="IPR036188">
    <property type="entry name" value="FAD/NAD-bd_sf"/>
</dbReference>
<feature type="region of interest" description="Disordered" evidence="4">
    <location>
        <begin position="409"/>
        <end position="428"/>
    </location>
</feature>